<dbReference type="AlphaFoldDB" id="A0A9P8Q4J5"/>
<dbReference type="Proteomes" id="UP000774326">
    <property type="component" value="Unassembled WGS sequence"/>
</dbReference>
<protein>
    <recommendedName>
        <fullName evidence="4">Transmembrane protein</fullName>
    </recommendedName>
</protein>
<keyword evidence="3" id="KW-1185">Reference proteome</keyword>
<gene>
    <name evidence="2" type="ORF">WICPIJ_005081</name>
</gene>
<proteinExistence type="predicted"/>
<name>A0A9P8Q4J5_WICPI</name>
<reference evidence="2" key="1">
    <citation type="journal article" date="2021" name="Open Biol.">
        <title>Shared evolutionary footprints suggest mitochondrial oxidative damage underlies multiple complex I losses in fungi.</title>
        <authorList>
            <person name="Schikora-Tamarit M.A."/>
            <person name="Marcet-Houben M."/>
            <person name="Nosek J."/>
            <person name="Gabaldon T."/>
        </authorList>
    </citation>
    <scope>NUCLEOTIDE SEQUENCE</scope>
    <source>
        <strain evidence="2">CBS2887</strain>
    </source>
</reference>
<keyword evidence="1" id="KW-0812">Transmembrane</keyword>
<keyword evidence="1" id="KW-0472">Membrane</keyword>
<evidence type="ECO:0000256" key="1">
    <source>
        <dbReference type="SAM" id="Phobius"/>
    </source>
</evidence>
<comment type="caution">
    <text evidence="2">The sequence shown here is derived from an EMBL/GenBank/DDBJ whole genome shotgun (WGS) entry which is preliminary data.</text>
</comment>
<evidence type="ECO:0000313" key="2">
    <source>
        <dbReference type="EMBL" id="KAH3683948.1"/>
    </source>
</evidence>
<evidence type="ECO:0008006" key="4">
    <source>
        <dbReference type="Google" id="ProtNLM"/>
    </source>
</evidence>
<reference evidence="2" key="2">
    <citation type="submission" date="2021-01" db="EMBL/GenBank/DDBJ databases">
        <authorList>
            <person name="Schikora-Tamarit M.A."/>
        </authorList>
    </citation>
    <scope>NUCLEOTIDE SEQUENCE</scope>
    <source>
        <strain evidence="2">CBS2887</strain>
    </source>
</reference>
<organism evidence="2 3">
    <name type="scientific">Wickerhamomyces pijperi</name>
    <name type="common">Yeast</name>
    <name type="synonym">Pichia pijperi</name>
    <dbReference type="NCBI Taxonomy" id="599730"/>
    <lineage>
        <taxon>Eukaryota</taxon>
        <taxon>Fungi</taxon>
        <taxon>Dikarya</taxon>
        <taxon>Ascomycota</taxon>
        <taxon>Saccharomycotina</taxon>
        <taxon>Saccharomycetes</taxon>
        <taxon>Phaffomycetales</taxon>
        <taxon>Wickerhamomycetaceae</taxon>
        <taxon>Wickerhamomyces</taxon>
    </lineage>
</organism>
<dbReference type="EMBL" id="JAEUBG010002847">
    <property type="protein sequence ID" value="KAH3683948.1"/>
    <property type="molecule type" value="Genomic_DNA"/>
</dbReference>
<evidence type="ECO:0000313" key="3">
    <source>
        <dbReference type="Proteomes" id="UP000774326"/>
    </source>
</evidence>
<keyword evidence="1" id="KW-1133">Transmembrane helix</keyword>
<feature type="transmembrane region" description="Helical" evidence="1">
    <location>
        <begin position="117"/>
        <end position="135"/>
    </location>
</feature>
<accession>A0A9P8Q4J5</accession>
<sequence length="178" mass="19508">MGVGWTTGSMFVCLYMQFMENLTQFVQVGLFKSHLIFLIRQDSQAVRVLLRTELEDAPLFGEFDLRRFLERDCGSRDESRAGLICCCWCCCCCAGDRLVSTEEGTGRMGISPKISHLSVVVVVVVVVVIFVFVTGNCGRPLTGKPKLGVLTSSTSPDSGFGTALPLSSLPVSALKLWW</sequence>